<comment type="caution">
    <text evidence="1">The sequence shown here is derived from an EMBL/GenBank/DDBJ whole genome shotgun (WGS) entry which is preliminary data.</text>
</comment>
<dbReference type="Proteomes" id="UP000321798">
    <property type="component" value="Unassembled WGS sequence"/>
</dbReference>
<gene>
    <name evidence="1" type="ORF">CSO01_25290</name>
</gene>
<name>A0A512PF30_9CELL</name>
<protein>
    <submittedName>
        <fullName evidence="1">Uncharacterized protein</fullName>
    </submittedName>
</protein>
<sequence length="272" mass="29196">MPWQSRDAIELGQAAVGGAVVRAGEVLELQTPEALLAAYGLGEDRFGPSPDTVDVLRFPLTALMRLARPPRGEAPWPTYSTGFLRSAELTSVWFLERTRLPQGTELWRISADGTQRPVTVYEGAARGWRGARQWTAPVPLVGPRAVWQGTELAADLGMDGTVELIATGAAPPAGFTQARPMVWTRRVAAADCESVFERQLTCTWRGAACRVVQSTPQEARLVLTTDDAEAVRRLGADEVEPSVFEVTAPVGELADLGGHVLELPTHSGSGTA</sequence>
<organism evidence="1 2">
    <name type="scientific">Cellulomonas soli</name>
    <dbReference type="NCBI Taxonomy" id="931535"/>
    <lineage>
        <taxon>Bacteria</taxon>
        <taxon>Bacillati</taxon>
        <taxon>Actinomycetota</taxon>
        <taxon>Actinomycetes</taxon>
        <taxon>Micrococcales</taxon>
        <taxon>Cellulomonadaceae</taxon>
        <taxon>Cellulomonas</taxon>
    </lineage>
</organism>
<dbReference type="AlphaFoldDB" id="A0A512PF30"/>
<accession>A0A512PF30</accession>
<evidence type="ECO:0000313" key="2">
    <source>
        <dbReference type="Proteomes" id="UP000321798"/>
    </source>
</evidence>
<reference evidence="1 2" key="1">
    <citation type="submission" date="2019-07" db="EMBL/GenBank/DDBJ databases">
        <title>Whole genome shotgun sequence of Cellulomonas soli NBRC 109434.</title>
        <authorList>
            <person name="Hosoyama A."/>
            <person name="Uohara A."/>
            <person name="Ohji S."/>
            <person name="Ichikawa N."/>
        </authorList>
    </citation>
    <scope>NUCLEOTIDE SEQUENCE [LARGE SCALE GENOMIC DNA]</scope>
    <source>
        <strain evidence="1 2">NBRC 109434</strain>
    </source>
</reference>
<proteinExistence type="predicted"/>
<keyword evidence="2" id="KW-1185">Reference proteome</keyword>
<evidence type="ECO:0000313" key="1">
    <source>
        <dbReference type="EMBL" id="GEP69814.1"/>
    </source>
</evidence>
<dbReference type="EMBL" id="BKAL01000008">
    <property type="protein sequence ID" value="GEP69814.1"/>
    <property type="molecule type" value="Genomic_DNA"/>
</dbReference>